<dbReference type="AlphaFoldDB" id="A0A8B8BHH9"/>
<accession>A0A8B8BHH9</accession>
<keyword evidence="2" id="KW-0472">Membrane</keyword>
<dbReference type="KEGG" id="cvn:111110171"/>
<keyword evidence="4" id="KW-1185">Reference proteome</keyword>
<feature type="signal peptide" evidence="3">
    <location>
        <begin position="1"/>
        <end position="28"/>
    </location>
</feature>
<feature type="region of interest" description="Disordered" evidence="1">
    <location>
        <begin position="313"/>
        <end position="397"/>
    </location>
</feature>
<evidence type="ECO:0000313" key="4">
    <source>
        <dbReference type="Proteomes" id="UP000694844"/>
    </source>
</evidence>
<name>A0A8B8BHH9_CRAVI</name>
<reference evidence="5 6" key="1">
    <citation type="submission" date="2025-04" db="UniProtKB">
        <authorList>
            <consortium name="RefSeq"/>
        </authorList>
    </citation>
    <scope>IDENTIFICATION</scope>
    <source>
        <tissue evidence="5 6">Whole sample</tissue>
    </source>
</reference>
<dbReference type="GeneID" id="111110171"/>
<dbReference type="RefSeq" id="XP_022302269.1">
    <property type="nucleotide sequence ID" value="XM_022446561.1"/>
</dbReference>
<dbReference type="Proteomes" id="UP000694844">
    <property type="component" value="Chromosome 8"/>
</dbReference>
<feature type="transmembrane region" description="Helical" evidence="2">
    <location>
        <begin position="222"/>
        <end position="249"/>
    </location>
</feature>
<sequence>MMIGSKYTIPSCCVYFVLIIFQLCNVRSQNDSTNSVFTFIRTDVESPADIDQSCLTIDNSTLGTKYLGITLSILKVEMNHTCRPQNMELKKIRKSIIIDKQDRRVCRTEFTLSFNKEQCERTVQYICQENHTKQIFFQECKELDVNAKDEKTETESESITMSELPAPGITEQGPVYEIPRTRCNIKRFNSESFSTKQASSGISKEKTTVPPPKNKEQPEEGYGVFVVLGSGLAGLTIGVLITSLTCILIQKCKQSRNVNDVLSPESSIHLMVGRERKFSIHSKEEETIYHDISDIPGPSKGKAKCTLQSITNVQNNDESMEQRYSESPKSSTSVNGNGSLSSSKNIKFQTNEPSVSIQRGQVYHTLSKDDDIGSTKKEKQATSDSSSPKTLDERTSSKIGMVQTITSENNGLNPREITNVRSTEPDDDSCFETPQNTTEALRGLYHVLQEKNENQGDSESSNIITKITEK</sequence>
<feature type="compositionally biased region" description="Polar residues" evidence="1">
    <location>
        <begin position="191"/>
        <end position="202"/>
    </location>
</feature>
<keyword evidence="2" id="KW-1133">Transmembrane helix</keyword>
<evidence type="ECO:0000313" key="5">
    <source>
        <dbReference type="RefSeq" id="XP_022302269.1"/>
    </source>
</evidence>
<feature type="region of interest" description="Disordered" evidence="1">
    <location>
        <begin position="449"/>
        <end position="470"/>
    </location>
</feature>
<feature type="compositionally biased region" description="Polar residues" evidence="1">
    <location>
        <begin position="327"/>
        <end position="359"/>
    </location>
</feature>
<proteinExistence type="predicted"/>
<keyword evidence="2" id="KW-0812">Transmembrane</keyword>
<evidence type="ECO:0000313" key="6">
    <source>
        <dbReference type="RefSeq" id="XP_022302270.1"/>
    </source>
</evidence>
<keyword evidence="3" id="KW-0732">Signal</keyword>
<evidence type="ECO:0000256" key="3">
    <source>
        <dbReference type="SAM" id="SignalP"/>
    </source>
</evidence>
<feature type="compositionally biased region" description="Basic and acidic residues" evidence="1">
    <location>
        <begin position="366"/>
        <end position="381"/>
    </location>
</feature>
<evidence type="ECO:0000256" key="1">
    <source>
        <dbReference type="SAM" id="MobiDB-lite"/>
    </source>
</evidence>
<feature type="chain" id="PRO_5044666027" evidence="3">
    <location>
        <begin position="29"/>
        <end position="470"/>
    </location>
</feature>
<dbReference type="RefSeq" id="XP_022302270.1">
    <property type="nucleotide sequence ID" value="XM_022446562.1"/>
</dbReference>
<protein>
    <submittedName>
        <fullName evidence="5 6">Uncharacterized protein LOC111110171 isoform X1</fullName>
    </submittedName>
</protein>
<gene>
    <name evidence="5 6" type="primary">LOC111110171</name>
</gene>
<evidence type="ECO:0000256" key="2">
    <source>
        <dbReference type="SAM" id="Phobius"/>
    </source>
</evidence>
<feature type="compositionally biased region" description="Polar residues" evidence="1">
    <location>
        <begin position="455"/>
        <end position="470"/>
    </location>
</feature>
<feature type="region of interest" description="Disordered" evidence="1">
    <location>
        <begin position="191"/>
        <end position="218"/>
    </location>
</feature>
<feature type="compositionally biased region" description="Basic and acidic residues" evidence="1">
    <location>
        <begin position="203"/>
        <end position="218"/>
    </location>
</feature>
<organism evidence="4 5">
    <name type="scientific">Crassostrea virginica</name>
    <name type="common">Eastern oyster</name>
    <dbReference type="NCBI Taxonomy" id="6565"/>
    <lineage>
        <taxon>Eukaryota</taxon>
        <taxon>Metazoa</taxon>
        <taxon>Spiralia</taxon>
        <taxon>Lophotrochozoa</taxon>
        <taxon>Mollusca</taxon>
        <taxon>Bivalvia</taxon>
        <taxon>Autobranchia</taxon>
        <taxon>Pteriomorphia</taxon>
        <taxon>Ostreida</taxon>
        <taxon>Ostreoidea</taxon>
        <taxon>Ostreidae</taxon>
        <taxon>Crassostrea</taxon>
    </lineage>
</organism>